<keyword evidence="3" id="KW-1185">Reference proteome</keyword>
<dbReference type="KEGG" id="kphy:AOZ06_01295"/>
<protein>
    <submittedName>
        <fullName evidence="2">Uncharacterized protein</fullName>
    </submittedName>
</protein>
<feature type="transmembrane region" description="Helical" evidence="1">
    <location>
        <begin position="98"/>
        <end position="120"/>
    </location>
</feature>
<evidence type="ECO:0000313" key="3">
    <source>
        <dbReference type="Proteomes" id="UP000063699"/>
    </source>
</evidence>
<dbReference type="STRING" id="860235.AOZ06_01295"/>
<gene>
    <name evidence="2" type="ORF">AOZ06_01295</name>
</gene>
<evidence type="ECO:0000313" key="2">
    <source>
        <dbReference type="EMBL" id="ALG05736.1"/>
    </source>
</evidence>
<proteinExistence type="predicted"/>
<keyword evidence="1" id="KW-1133">Transmembrane helix</keyword>
<feature type="transmembrane region" description="Helical" evidence="1">
    <location>
        <begin position="74"/>
        <end position="92"/>
    </location>
</feature>
<dbReference type="RefSeq" id="WP_054287716.1">
    <property type="nucleotide sequence ID" value="NZ_CP012752.1"/>
</dbReference>
<sequence length="135" mass="14346">MLPLLFLLLRLFAVSDYDWHTAFAVVNTLNPKDGIAIFVGTVMADSVVAGVVPAVLLPLSAAQLVRARESHGPQGTWLVVALLVAAAVAYTITNHAWWLPVSAVVITVVLGVLGGLVGWAGRSASWCRGSGWSRW</sequence>
<dbReference type="AlphaFoldDB" id="A0A0N9HNG7"/>
<reference evidence="2 3" key="1">
    <citation type="submission" date="2015-07" db="EMBL/GenBank/DDBJ databases">
        <title>Genome sequencing of Kibdelosporangium phytohabitans.</title>
        <authorList>
            <person name="Qin S."/>
            <person name="Xing K."/>
        </authorList>
    </citation>
    <scope>NUCLEOTIDE SEQUENCE [LARGE SCALE GENOMIC DNA]</scope>
    <source>
        <strain evidence="2 3">KLBMP1111</strain>
    </source>
</reference>
<organism evidence="2 3">
    <name type="scientific">Kibdelosporangium phytohabitans</name>
    <dbReference type="NCBI Taxonomy" id="860235"/>
    <lineage>
        <taxon>Bacteria</taxon>
        <taxon>Bacillati</taxon>
        <taxon>Actinomycetota</taxon>
        <taxon>Actinomycetes</taxon>
        <taxon>Pseudonocardiales</taxon>
        <taxon>Pseudonocardiaceae</taxon>
        <taxon>Kibdelosporangium</taxon>
    </lineage>
</organism>
<keyword evidence="1" id="KW-0472">Membrane</keyword>
<accession>A0A0N9HNG7</accession>
<name>A0A0N9HNG7_9PSEU</name>
<dbReference type="Proteomes" id="UP000063699">
    <property type="component" value="Chromosome"/>
</dbReference>
<feature type="transmembrane region" description="Helical" evidence="1">
    <location>
        <begin position="34"/>
        <end position="62"/>
    </location>
</feature>
<evidence type="ECO:0000256" key="1">
    <source>
        <dbReference type="SAM" id="Phobius"/>
    </source>
</evidence>
<dbReference type="EMBL" id="CP012752">
    <property type="protein sequence ID" value="ALG05736.1"/>
    <property type="molecule type" value="Genomic_DNA"/>
</dbReference>
<dbReference type="OrthoDB" id="4229874at2"/>
<keyword evidence="1" id="KW-0812">Transmembrane</keyword>